<comment type="caution">
    <text evidence="2">The sequence shown here is derived from an EMBL/GenBank/DDBJ whole genome shotgun (WGS) entry which is preliminary data.</text>
</comment>
<organism evidence="2 3">
    <name type="scientific">Gigaspora rosea</name>
    <dbReference type="NCBI Taxonomy" id="44941"/>
    <lineage>
        <taxon>Eukaryota</taxon>
        <taxon>Fungi</taxon>
        <taxon>Fungi incertae sedis</taxon>
        <taxon>Mucoromycota</taxon>
        <taxon>Glomeromycotina</taxon>
        <taxon>Glomeromycetes</taxon>
        <taxon>Diversisporales</taxon>
        <taxon>Gigasporaceae</taxon>
        <taxon>Gigaspora</taxon>
    </lineage>
</organism>
<protein>
    <submittedName>
        <fullName evidence="2">Uncharacterized protein</fullName>
    </submittedName>
</protein>
<feature type="region of interest" description="Disordered" evidence="1">
    <location>
        <begin position="101"/>
        <end position="126"/>
    </location>
</feature>
<feature type="compositionally biased region" description="Acidic residues" evidence="1">
    <location>
        <begin position="106"/>
        <end position="126"/>
    </location>
</feature>
<proteinExistence type="predicted"/>
<reference evidence="2 3" key="1">
    <citation type="submission" date="2018-06" db="EMBL/GenBank/DDBJ databases">
        <title>Comparative genomics reveals the genomic features of Rhizophagus irregularis, R. cerebriforme, R. diaphanum and Gigaspora rosea, and their symbiotic lifestyle signature.</title>
        <authorList>
            <person name="Morin E."/>
            <person name="San Clemente H."/>
            <person name="Chen E.C.H."/>
            <person name="De La Providencia I."/>
            <person name="Hainaut M."/>
            <person name="Kuo A."/>
            <person name="Kohler A."/>
            <person name="Murat C."/>
            <person name="Tang N."/>
            <person name="Roy S."/>
            <person name="Loubradou J."/>
            <person name="Henrissat B."/>
            <person name="Grigoriev I.V."/>
            <person name="Corradi N."/>
            <person name="Roux C."/>
            <person name="Martin F.M."/>
        </authorList>
    </citation>
    <scope>NUCLEOTIDE SEQUENCE [LARGE SCALE GENOMIC DNA]</scope>
    <source>
        <strain evidence="2 3">DAOM 194757</strain>
    </source>
</reference>
<evidence type="ECO:0000313" key="3">
    <source>
        <dbReference type="Proteomes" id="UP000266673"/>
    </source>
</evidence>
<evidence type="ECO:0000313" key="2">
    <source>
        <dbReference type="EMBL" id="RIB02046.1"/>
    </source>
</evidence>
<dbReference type="EMBL" id="QKWP01002840">
    <property type="protein sequence ID" value="RIB02046.1"/>
    <property type="molecule type" value="Genomic_DNA"/>
</dbReference>
<accession>A0A397U4R4</accession>
<keyword evidence="3" id="KW-1185">Reference proteome</keyword>
<name>A0A397U4R4_9GLOM</name>
<sequence length="176" mass="20074">MAKSGSQLPGRFESVGKQDETMRLRHLSSNINRRVKDYVNLQLTWILIGNPADIGIFDKNTLNIAVICSENTSFTFQNDRTDLIARLKIEINIYAPGTIKEHETSESEVENTSENEVEDTIEDNNENEAKDNLCEYSLDWCIILPENEVKNENDSTCLPITMTHLKAIGQYVYTQE</sequence>
<evidence type="ECO:0000256" key="1">
    <source>
        <dbReference type="SAM" id="MobiDB-lite"/>
    </source>
</evidence>
<gene>
    <name evidence="2" type="ORF">C2G38_2228980</name>
</gene>
<dbReference type="AlphaFoldDB" id="A0A397U4R4"/>
<dbReference type="Proteomes" id="UP000266673">
    <property type="component" value="Unassembled WGS sequence"/>
</dbReference>